<sequence>MRPSALSVTPVHSFYEFRFSFCRDTPNEWYPEDLEIPFDKGLMSRRRYSLWLQVFHAYTVRNQPPFYGRVSCTLRLLWRSLPDAFFTLEELQRAYADAPGSRHIIGAVHRFYVRSIAGDLISGTPRPLLHFCRTTIRKSLCYNLQLPLGIEDLRVPPKLKAFLRLEK</sequence>
<proteinExistence type="predicted"/>
<dbReference type="EMBL" id="BGPR01003786">
    <property type="protein sequence ID" value="GBM92408.1"/>
    <property type="molecule type" value="Genomic_DNA"/>
</dbReference>
<dbReference type="Pfam" id="PF07525">
    <property type="entry name" value="SOCS_box"/>
    <property type="match status" value="1"/>
</dbReference>
<protein>
    <recommendedName>
        <fullName evidence="1">SOCS box domain-containing protein</fullName>
    </recommendedName>
</protein>
<keyword evidence="3" id="KW-1185">Reference proteome</keyword>
<gene>
    <name evidence="2" type="ORF">AVEN_240720_1</name>
</gene>
<evidence type="ECO:0000313" key="3">
    <source>
        <dbReference type="Proteomes" id="UP000499080"/>
    </source>
</evidence>
<dbReference type="PROSITE" id="PS50225">
    <property type="entry name" value="SOCS"/>
    <property type="match status" value="1"/>
</dbReference>
<dbReference type="GO" id="GO:0035556">
    <property type="term" value="P:intracellular signal transduction"/>
    <property type="evidence" value="ECO:0007669"/>
    <property type="project" value="InterPro"/>
</dbReference>
<reference evidence="2 3" key="1">
    <citation type="journal article" date="2019" name="Sci. Rep.">
        <title>Orb-weaving spider Araneus ventricosus genome elucidates the spidroin gene catalogue.</title>
        <authorList>
            <person name="Kono N."/>
            <person name="Nakamura H."/>
            <person name="Ohtoshi R."/>
            <person name="Moran D.A.P."/>
            <person name="Shinohara A."/>
            <person name="Yoshida Y."/>
            <person name="Fujiwara M."/>
            <person name="Mori M."/>
            <person name="Tomita M."/>
            <person name="Arakawa K."/>
        </authorList>
    </citation>
    <scope>NUCLEOTIDE SEQUENCE [LARGE SCALE GENOMIC DNA]</scope>
</reference>
<dbReference type="InterPro" id="IPR001496">
    <property type="entry name" value="SOCS_box"/>
</dbReference>
<organism evidence="2 3">
    <name type="scientific">Araneus ventricosus</name>
    <name type="common">Orbweaver spider</name>
    <name type="synonym">Epeira ventricosa</name>
    <dbReference type="NCBI Taxonomy" id="182803"/>
    <lineage>
        <taxon>Eukaryota</taxon>
        <taxon>Metazoa</taxon>
        <taxon>Ecdysozoa</taxon>
        <taxon>Arthropoda</taxon>
        <taxon>Chelicerata</taxon>
        <taxon>Arachnida</taxon>
        <taxon>Araneae</taxon>
        <taxon>Araneomorphae</taxon>
        <taxon>Entelegynae</taxon>
        <taxon>Araneoidea</taxon>
        <taxon>Araneidae</taxon>
        <taxon>Araneus</taxon>
    </lineage>
</organism>
<dbReference type="InterPro" id="IPR036036">
    <property type="entry name" value="SOCS_box-like_dom_sf"/>
</dbReference>
<evidence type="ECO:0000313" key="2">
    <source>
        <dbReference type="EMBL" id="GBM92408.1"/>
    </source>
</evidence>
<comment type="caution">
    <text evidence="2">The sequence shown here is derived from an EMBL/GenBank/DDBJ whole genome shotgun (WGS) entry which is preliminary data.</text>
</comment>
<dbReference type="AlphaFoldDB" id="A0A4Y2JSD6"/>
<name>A0A4Y2JSD6_ARAVE</name>
<accession>A0A4Y2JSD6</accession>
<evidence type="ECO:0000259" key="1">
    <source>
        <dbReference type="PROSITE" id="PS50225"/>
    </source>
</evidence>
<dbReference type="SUPFAM" id="SSF158235">
    <property type="entry name" value="SOCS box-like"/>
    <property type="match status" value="1"/>
</dbReference>
<dbReference type="SMART" id="SM00969">
    <property type="entry name" value="SOCS_box"/>
    <property type="match status" value="1"/>
</dbReference>
<feature type="domain" description="SOCS box" evidence="1">
    <location>
        <begin position="125"/>
        <end position="167"/>
    </location>
</feature>
<dbReference type="Proteomes" id="UP000499080">
    <property type="component" value="Unassembled WGS sequence"/>
</dbReference>
<dbReference type="OrthoDB" id="496981at2759"/>